<keyword evidence="4" id="KW-1185">Reference proteome</keyword>
<accession>A0AAD9M842</accession>
<dbReference type="AlphaFoldDB" id="A0AAD9M842"/>
<feature type="region of interest" description="Disordered" evidence="1">
    <location>
        <begin position="97"/>
        <end position="118"/>
    </location>
</feature>
<proteinExistence type="predicted"/>
<evidence type="ECO:0000256" key="1">
    <source>
        <dbReference type="SAM" id="MobiDB-lite"/>
    </source>
</evidence>
<evidence type="ECO:0000313" key="3">
    <source>
        <dbReference type="EMBL" id="KAK2032880.1"/>
    </source>
</evidence>
<organism evidence="3 4">
    <name type="scientific">Colletotrichum zoysiae</name>
    <dbReference type="NCBI Taxonomy" id="1216348"/>
    <lineage>
        <taxon>Eukaryota</taxon>
        <taxon>Fungi</taxon>
        <taxon>Dikarya</taxon>
        <taxon>Ascomycota</taxon>
        <taxon>Pezizomycotina</taxon>
        <taxon>Sordariomycetes</taxon>
        <taxon>Hypocreomycetidae</taxon>
        <taxon>Glomerellales</taxon>
        <taxon>Glomerellaceae</taxon>
        <taxon>Colletotrichum</taxon>
        <taxon>Colletotrichum graminicola species complex</taxon>
    </lineage>
</organism>
<name>A0AAD9M842_9PEZI</name>
<feature type="signal peptide" evidence="2">
    <location>
        <begin position="1"/>
        <end position="19"/>
    </location>
</feature>
<gene>
    <name evidence="3" type="ORF">LX32DRAFT_725504</name>
</gene>
<comment type="caution">
    <text evidence="3">The sequence shown here is derived from an EMBL/GenBank/DDBJ whole genome shotgun (WGS) entry which is preliminary data.</text>
</comment>
<protein>
    <submittedName>
        <fullName evidence="3">Uncharacterized protein</fullName>
    </submittedName>
</protein>
<sequence length="118" mass="12650">MKNSVIVLAILFMFGVVAAQLPLKPPAYYGAPKKRAVIKRGAPAPHMVKAHIATVASVKKPNVEGAKKPEEKDYAQVDHAGAGPHIAKHVVNSVSVRKPKIEGAKRSDEQPEETLVLS</sequence>
<dbReference type="Proteomes" id="UP001232148">
    <property type="component" value="Unassembled WGS sequence"/>
</dbReference>
<feature type="chain" id="PRO_5042140860" evidence="2">
    <location>
        <begin position="20"/>
        <end position="118"/>
    </location>
</feature>
<evidence type="ECO:0000256" key="2">
    <source>
        <dbReference type="SAM" id="SignalP"/>
    </source>
</evidence>
<dbReference type="EMBL" id="MU842826">
    <property type="protein sequence ID" value="KAK2032880.1"/>
    <property type="molecule type" value="Genomic_DNA"/>
</dbReference>
<evidence type="ECO:0000313" key="4">
    <source>
        <dbReference type="Proteomes" id="UP001232148"/>
    </source>
</evidence>
<reference evidence="3" key="1">
    <citation type="submission" date="2021-06" db="EMBL/GenBank/DDBJ databases">
        <title>Comparative genomics, transcriptomics and evolutionary studies reveal genomic signatures of adaptation to plant cell wall in hemibiotrophic fungi.</title>
        <authorList>
            <consortium name="DOE Joint Genome Institute"/>
            <person name="Baroncelli R."/>
            <person name="Diaz J.F."/>
            <person name="Benocci T."/>
            <person name="Peng M."/>
            <person name="Battaglia E."/>
            <person name="Haridas S."/>
            <person name="Andreopoulos W."/>
            <person name="Labutti K."/>
            <person name="Pangilinan J."/>
            <person name="Floch G.L."/>
            <person name="Makela M.R."/>
            <person name="Henrissat B."/>
            <person name="Grigoriev I.V."/>
            <person name="Crouch J.A."/>
            <person name="De Vries R.P."/>
            <person name="Sukno S.A."/>
            <person name="Thon M.R."/>
        </authorList>
    </citation>
    <scope>NUCLEOTIDE SEQUENCE</scope>
    <source>
        <strain evidence="3">MAFF235873</strain>
    </source>
</reference>
<keyword evidence="2" id="KW-0732">Signal</keyword>
<feature type="compositionally biased region" description="Basic and acidic residues" evidence="1">
    <location>
        <begin position="99"/>
        <end position="109"/>
    </location>
</feature>